<evidence type="ECO:0000256" key="4">
    <source>
        <dbReference type="ARBA" id="ARBA00022989"/>
    </source>
</evidence>
<protein>
    <recommendedName>
        <fullName evidence="8">Cation efflux protein transmembrane domain-containing protein</fullName>
    </recommendedName>
</protein>
<evidence type="ECO:0000256" key="2">
    <source>
        <dbReference type="ARBA" id="ARBA00022448"/>
    </source>
</evidence>
<evidence type="ECO:0000313" key="10">
    <source>
        <dbReference type="Proteomes" id="UP001497383"/>
    </source>
</evidence>
<dbReference type="EMBL" id="OZ022406">
    <property type="protein sequence ID" value="CAK9437381.1"/>
    <property type="molecule type" value="Genomic_DNA"/>
</dbReference>
<feature type="transmembrane region" description="Helical" evidence="7">
    <location>
        <begin position="541"/>
        <end position="561"/>
    </location>
</feature>
<feature type="region of interest" description="Disordered" evidence="6">
    <location>
        <begin position="1"/>
        <end position="127"/>
    </location>
</feature>
<name>A0ABP0ZK06_9ASCO</name>
<feature type="transmembrane region" description="Helical" evidence="7">
    <location>
        <begin position="400"/>
        <end position="421"/>
    </location>
</feature>
<feature type="compositionally biased region" description="Low complexity" evidence="6">
    <location>
        <begin position="17"/>
        <end position="45"/>
    </location>
</feature>
<evidence type="ECO:0000256" key="1">
    <source>
        <dbReference type="ARBA" id="ARBA00004141"/>
    </source>
</evidence>
<dbReference type="InterPro" id="IPR002524">
    <property type="entry name" value="Cation_efflux"/>
</dbReference>
<organism evidence="9 10">
    <name type="scientific">Lodderomyces beijingensis</name>
    <dbReference type="NCBI Taxonomy" id="1775926"/>
    <lineage>
        <taxon>Eukaryota</taxon>
        <taxon>Fungi</taxon>
        <taxon>Dikarya</taxon>
        <taxon>Ascomycota</taxon>
        <taxon>Saccharomycotina</taxon>
        <taxon>Pichiomycetes</taxon>
        <taxon>Debaryomycetaceae</taxon>
        <taxon>Candida/Lodderomyces clade</taxon>
        <taxon>Lodderomyces</taxon>
    </lineage>
</organism>
<feature type="transmembrane region" description="Helical" evidence="7">
    <location>
        <begin position="369"/>
        <end position="394"/>
    </location>
</feature>
<dbReference type="RefSeq" id="XP_066828697.1">
    <property type="nucleotide sequence ID" value="XM_066971682.1"/>
</dbReference>
<dbReference type="Gene3D" id="1.20.1510.10">
    <property type="entry name" value="Cation efflux protein transmembrane domain"/>
    <property type="match status" value="1"/>
</dbReference>
<evidence type="ECO:0000256" key="5">
    <source>
        <dbReference type="ARBA" id="ARBA00023136"/>
    </source>
</evidence>
<comment type="subcellular location">
    <subcellularLocation>
        <location evidence="1">Membrane</location>
        <topology evidence="1">Multi-pass membrane protein</topology>
    </subcellularLocation>
</comment>
<accession>A0ABP0ZK06</accession>
<dbReference type="Pfam" id="PF01545">
    <property type="entry name" value="Cation_efflux"/>
    <property type="match status" value="1"/>
</dbReference>
<dbReference type="InterPro" id="IPR027469">
    <property type="entry name" value="Cation_efflux_TMD_sf"/>
</dbReference>
<keyword evidence="5 7" id="KW-0472">Membrane</keyword>
<dbReference type="NCBIfam" id="TIGR01297">
    <property type="entry name" value="CDF"/>
    <property type="match status" value="1"/>
</dbReference>
<keyword evidence="2" id="KW-0813">Transport</keyword>
<feature type="domain" description="Cation efflux protein transmembrane" evidence="8">
    <location>
        <begin position="374"/>
        <end position="571"/>
    </location>
</feature>
<sequence>MGVSGSSVCESSPLLGTTTTTNNYNSNSKGSDNSDSSSTSANGVNKYSPINKRSSYSNLRHAPYSSSSLSSSLPFQQHSPQPQPPPLPQSGSGSPDLHRPHSGTGLSNLAPSYDHDDDYDDDQMARSNSKRRYSFSANEYVRLFPDRPLYQRLLSSHHSVTNPNSPFDTYVANNRSTPQLGGHVNGSSVSFATDEPRRLSIIDIVNNLRPSRLIGNVKPLCNWYACYKDDPEDIKNKGLRKFYTEQNYLITKFQEIDNFLDAGKIHYNMLSNYSNDATRVALDNIEEIDESVKSNSNSGHNSPSRYTKNGSTLEDSPNGKSPFIASQDLERVGELTAAAKYTRFYDVPGNVDLDGGKFLGFNQEEDSQAVLQAILVNFLINIILLIGKIIVTLLSNSLSIAASLVDSILDFMSTFIIYIVNRLAAQNNHEVEHAYPVGRSRLEPLGVLIFSIIIIISFFQVGQESFKRLFFSTPEQRVPATVGLDAVAIMLITIVAKLGCWIWCSKSAASSVQALAQDAMTDIVFNTVSLLMPWLGHILNIWWFDPLGALFLSVYIIFSWGKTAFEHINNLTGAVADPLEYKVILYMALRFAEPIKFVTALKVYHVGDNLNVEIDVVFANDKFNLSFKDCHDIAEALQYSIESLPMVERAFVHIDYMEGNYKGHLK</sequence>
<keyword evidence="3 7" id="KW-0812">Transmembrane</keyword>
<feature type="compositionally biased region" description="Polar residues" evidence="6">
    <location>
        <begin position="1"/>
        <end position="16"/>
    </location>
</feature>
<feature type="compositionally biased region" description="Low complexity" evidence="6">
    <location>
        <begin position="65"/>
        <end position="80"/>
    </location>
</feature>
<dbReference type="Gene3D" id="3.30.70.1350">
    <property type="entry name" value="Cation efflux protein, cytoplasmic domain"/>
    <property type="match status" value="1"/>
</dbReference>
<dbReference type="PANTHER" id="PTHR43840:SF4">
    <property type="entry name" value="CDF DIVALENT METAL CATION TRANSPORTER (EUROFUNG)"/>
    <property type="match status" value="1"/>
</dbReference>
<keyword evidence="10" id="KW-1185">Reference proteome</keyword>
<dbReference type="SUPFAM" id="SSF161111">
    <property type="entry name" value="Cation efflux protein transmembrane domain-like"/>
    <property type="match status" value="1"/>
</dbReference>
<feature type="compositionally biased region" description="Polar residues" evidence="6">
    <location>
        <begin position="293"/>
        <end position="318"/>
    </location>
</feature>
<keyword evidence="4 7" id="KW-1133">Transmembrane helix</keyword>
<evidence type="ECO:0000256" key="3">
    <source>
        <dbReference type="ARBA" id="ARBA00022692"/>
    </source>
</evidence>
<dbReference type="SUPFAM" id="SSF160240">
    <property type="entry name" value="Cation efflux protein cytoplasmic domain-like"/>
    <property type="match status" value="1"/>
</dbReference>
<proteinExistence type="predicted"/>
<gene>
    <name evidence="9" type="ORF">LODBEIA_P17590</name>
</gene>
<dbReference type="PANTHER" id="PTHR43840">
    <property type="entry name" value="MITOCHONDRIAL METAL TRANSPORTER 1-RELATED"/>
    <property type="match status" value="1"/>
</dbReference>
<dbReference type="InterPro" id="IPR058533">
    <property type="entry name" value="Cation_efflux_TM"/>
</dbReference>
<evidence type="ECO:0000256" key="7">
    <source>
        <dbReference type="SAM" id="Phobius"/>
    </source>
</evidence>
<dbReference type="InterPro" id="IPR050291">
    <property type="entry name" value="CDF_Transporter"/>
</dbReference>
<dbReference type="GeneID" id="92206955"/>
<evidence type="ECO:0000259" key="8">
    <source>
        <dbReference type="Pfam" id="PF01545"/>
    </source>
</evidence>
<feature type="transmembrane region" description="Helical" evidence="7">
    <location>
        <begin position="482"/>
        <end position="503"/>
    </location>
</feature>
<feature type="region of interest" description="Disordered" evidence="6">
    <location>
        <begin position="291"/>
        <end position="318"/>
    </location>
</feature>
<evidence type="ECO:0000256" key="6">
    <source>
        <dbReference type="SAM" id="MobiDB-lite"/>
    </source>
</evidence>
<dbReference type="InterPro" id="IPR036837">
    <property type="entry name" value="Cation_efflux_CTD_sf"/>
</dbReference>
<feature type="transmembrane region" description="Helical" evidence="7">
    <location>
        <begin position="442"/>
        <end position="462"/>
    </location>
</feature>
<dbReference type="Proteomes" id="UP001497383">
    <property type="component" value="Chromosome 2"/>
</dbReference>
<evidence type="ECO:0000313" key="9">
    <source>
        <dbReference type="EMBL" id="CAK9437381.1"/>
    </source>
</evidence>
<reference evidence="9 10" key="1">
    <citation type="submission" date="2024-03" db="EMBL/GenBank/DDBJ databases">
        <authorList>
            <person name="Brejova B."/>
        </authorList>
    </citation>
    <scope>NUCLEOTIDE SEQUENCE [LARGE SCALE GENOMIC DNA]</scope>
    <source>
        <strain evidence="9 10">CBS 14171</strain>
    </source>
</reference>